<dbReference type="EMBL" id="JACYGY010000001">
    <property type="protein sequence ID" value="MBE9464612.1"/>
    <property type="molecule type" value="Genomic_DNA"/>
</dbReference>
<evidence type="ECO:0000313" key="3">
    <source>
        <dbReference type="Proteomes" id="UP000634134"/>
    </source>
</evidence>
<dbReference type="Proteomes" id="UP000634134">
    <property type="component" value="Unassembled WGS sequence"/>
</dbReference>
<protein>
    <recommendedName>
        <fullName evidence="4">Outer membrane protein beta-barrel domain-containing protein</fullName>
    </recommendedName>
</protein>
<name>A0ABR9WGR7_9BACT</name>
<keyword evidence="3" id="KW-1185">Reference proteome</keyword>
<evidence type="ECO:0000313" key="2">
    <source>
        <dbReference type="EMBL" id="MBE9464612.1"/>
    </source>
</evidence>
<reference evidence="3" key="1">
    <citation type="submission" date="2023-07" db="EMBL/GenBank/DDBJ databases">
        <title>Dyadobacter sp. nov 'subterranea' isolated from contaminted grondwater.</title>
        <authorList>
            <person name="Szabo I."/>
            <person name="Al-Omari J."/>
            <person name="Szerdahelyi S.G."/>
            <person name="Rado J."/>
        </authorList>
    </citation>
    <scope>NUCLEOTIDE SEQUENCE [LARGE SCALE GENOMIC DNA]</scope>
    <source>
        <strain evidence="3">UP-52</strain>
    </source>
</reference>
<dbReference type="RefSeq" id="WP_194122659.1">
    <property type="nucleotide sequence ID" value="NZ_JACYGY010000001.1"/>
</dbReference>
<evidence type="ECO:0008006" key="4">
    <source>
        <dbReference type="Google" id="ProtNLM"/>
    </source>
</evidence>
<gene>
    <name evidence="2" type="ORF">IEE83_22235</name>
</gene>
<keyword evidence="1" id="KW-0732">Signal</keyword>
<organism evidence="2 3">
    <name type="scientific">Dyadobacter subterraneus</name>
    <dbReference type="NCBI Taxonomy" id="2773304"/>
    <lineage>
        <taxon>Bacteria</taxon>
        <taxon>Pseudomonadati</taxon>
        <taxon>Bacteroidota</taxon>
        <taxon>Cytophagia</taxon>
        <taxon>Cytophagales</taxon>
        <taxon>Spirosomataceae</taxon>
        <taxon>Dyadobacter</taxon>
    </lineage>
</organism>
<evidence type="ECO:0000256" key="1">
    <source>
        <dbReference type="SAM" id="SignalP"/>
    </source>
</evidence>
<feature type="signal peptide" evidence="1">
    <location>
        <begin position="1"/>
        <end position="21"/>
    </location>
</feature>
<comment type="caution">
    <text evidence="2">The sequence shown here is derived from an EMBL/GenBank/DDBJ whole genome shotgun (WGS) entry which is preliminary data.</text>
</comment>
<feature type="chain" id="PRO_5045441514" description="Outer membrane protein beta-barrel domain-containing protein" evidence="1">
    <location>
        <begin position="22"/>
        <end position="258"/>
    </location>
</feature>
<sequence>MKNKLLLTIIFSAFFINLSSAQQISDTTVTAPKKFMSGMAIYGEFGVLSNSSFKAIRNQMKALNIKPFEDLMASIVLAKRMETEKFFAESRLILMNSTKHSNNENQSKGSFRGIGIGVDASPKFVNSTHWNVLIPIGWDLMLYQVKVKNDQTASFAQVVSNPNGYRSAKIHNGSFNLHAGIGVDYKMNLFPKVYDKVYISSKLTYHLPVARMGRWRGDDLKVTDLPSFKANQLYAQIGLVFFPKNMGKMWGRMHNKFN</sequence>
<proteinExistence type="predicted"/>
<accession>A0ABR9WGR7</accession>